<keyword evidence="7 11" id="KW-0175">Coiled coil</keyword>
<feature type="coiled-coil region" evidence="11">
    <location>
        <begin position="91"/>
        <end position="135"/>
    </location>
</feature>
<reference evidence="13" key="1">
    <citation type="submission" date="2021-01" db="EMBL/GenBank/DDBJ databases">
        <authorList>
            <person name="Corre E."/>
            <person name="Pelletier E."/>
            <person name="Niang G."/>
            <person name="Scheremetjew M."/>
            <person name="Finn R."/>
            <person name="Kale V."/>
            <person name="Holt S."/>
            <person name="Cochrane G."/>
            <person name="Meng A."/>
            <person name="Brown T."/>
            <person name="Cohen L."/>
        </authorList>
    </citation>
    <scope>NUCLEOTIDE SEQUENCE</scope>
    <source>
        <strain evidence="13">379</strain>
    </source>
</reference>
<evidence type="ECO:0000256" key="5">
    <source>
        <dbReference type="ARBA" id="ARBA00022701"/>
    </source>
</evidence>
<dbReference type="GO" id="GO:0031267">
    <property type="term" value="F:small GTPase binding"/>
    <property type="evidence" value="ECO:0007669"/>
    <property type="project" value="InterPro"/>
</dbReference>
<dbReference type="InterPro" id="IPR025593">
    <property type="entry name" value="GAS8_dom"/>
</dbReference>
<comment type="similarity">
    <text evidence="3">Belongs to the DRC4 family.</text>
</comment>
<gene>
    <name evidence="13" type="ORF">EHUX00137_LOCUS13358</name>
</gene>
<feature type="domain" description="Growth arrest-specific protein 8" evidence="12">
    <location>
        <begin position="29"/>
        <end position="228"/>
    </location>
</feature>
<comment type="subcellular location">
    <subcellularLocation>
        <location evidence="1">Cell projection</location>
        <location evidence="1">Cilium</location>
        <location evidence="1">Flagellum</location>
    </subcellularLocation>
    <subcellularLocation>
        <location evidence="2">Cytoplasm</location>
        <location evidence="2">Cytoskeleton</location>
    </subcellularLocation>
</comment>
<evidence type="ECO:0000256" key="10">
    <source>
        <dbReference type="ARBA" id="ARBA00023273"/>
    </source>
</evidence>
<keyword evidence="6" id="KW-0282">Flagellum</keyword>
<dbReference type="GO" id="GO:0005874">
    <property type="term" value="C:microtubule"/>
    <property type="evidence" value="ECO:0007669"/>
    <property type="project" value="UniProtKB-KW"/>
</dbReference>
<dbReference type="AlphaFoldDB" id="A0A7S3S3F2"/>
<name>A0A7S3S3F2_EMIHU</name>
<keyword evidence="4" id="KW-0963">Cytoplasm</keyword>
<evidence type="ECO:0000256" key="6">
    <source>
        <dbReference type="ARBA" id="ARBA00022846"/>
    </source>
</evidence>
<keyword evidence="8" id="KW-0969">Cilium</keyword>
<dbReference type="Pfam" id="PF13851">
    <property type="entry name" value="GAS"/>
    <property type="match status" value="1"/>
</dbReference>
<protein>
    <recommendedName>
        <fullName evidence="12">Growth arrest-specific protein 8 domain-containing protein</fullName>
    </recommendedName>
</protein>
<accession>A0A7S3S3F2</accession>
<keyword evidence="9" id="KW-0206">Cytoskeleton</keyword>
<dbReference type="GO" id="GO:0005794">
    <property type="term" value="C:Golgi apparatus"/>
    <property type="evidence" value="ECO:0007669"/>
    <property type="project" value="TreeGrafter"/>
</dbReference>
<evidence type="ECO:0000256" key="3">
    <source>
        <dbReference type="ARBA" id="ARBA00009859"/>
    </source>
</evidence>
<dbReference type="GO" id="GO:0008017">
    <property type="term" value="F:microtubule binding"/>
    <property type="evidence" value="ECO:0007669"/>
    <property type="project" value="InterPro"/>
</dbReference>
<dbReference type="InterPro" id="IPR039308">
    <property type="entry name" value="GAS8"/>
</dbReference>
<evidence type="ECO:0000256" key="1">
    <source>
        <dbReference type="ARBA" id="ARBA00004230"/>
    </source>
</evidence>
<sequence length="282" mass="32259">MKLLRDDLELRRKVEILEIEERKNNHINELMKKHEKAFGEIKNYYNDITHNNLDLIRSLKEEASEMKKREVANEKLMYEIAQENKKLSEPLSRALKEVEGLRKELANYSKDKVSLQTAKARVHTLEGQLRDLKWEHEVLGQRHSHVEKERDALYDKFEATIYDVQQKSGFKNILLERKLATVNETLEQKDAQLSEVLSAANLDPAVLGSVSKRLDDVLAGKNGTIKELQYELARVTKAHNDVIRTYEARLEELGVPTATMGFRPRQLATVTATGAAGLVTAT</sequence>
<dbReference type="PANTHER" id="PTHR31543:SF0">
    <property type="entry name" value="DYNEIN REGULATORY COMPLEX SUBUNIT 4"/>
    <property type="match status" value="1"/>
</dbReference>
<evidence type="ECO:0000256" key="7">
    <source>
        <dbReference type="ARBA" id="ARBA00023054"/>
    </source>
</evidence>
<evidence type="ECO:0000256" key="2">
    <source>
        <dbReference type="ARBA" id="ARBA00004245"/>
    </source>
</evidence>
<evidence type="ECO:0000256" key="4">
    <source>
        <dbReference type="ARBA" id="ARBA00022490"/>
    </source>
</evidence>
<evidence type="ECO:0000256" key="11">
    <source>
        <dbReference type="SAM" id="Coils"/>
    </source>
</evidence>
<evidence type="ECO:0000256" key="8">
    <source>
        <dbReference type="ARBA" id="ARBA00023069"/>
    </source>
</evidence>
<evidence type="ECO:0000313" key="13">
    <source>
        <dbReference type="EMBL" id="CAE0543031.1"/>
    </source>
</evidence>
<keyword evidence="5" id="KW-0493">Microtubule</keyword>
<dbReference type="EMBL" id="HBIR01017764">
    <property type="protein sequence ID" value="CAE0543031.1"/>
    <property type="molecule type" value="Transcribed_RNA"/>
</dbReference>
<keyword evidence="10" id="KW-0966">Cell projection</keyword>
<proteinExistence type="inferred from homology"/>
<organism evidence="13">
    <name type="scientific">Emiliania huxleyi</name>
    <name type="common">Coccolithophore</name>
    <name type="synonym">Pontosphaera huxleyi</name>
    <dbReference type="NCBI Taxonomy" id="2903"/>
    <lineage>
        <taxon>Eukaryota</taxon>
        <taxon>Haptista</taxon>
        <taxon>Haptophyta</taxon>
        <taxon>Prymnesiophyceae</taxon>
        <taxon>Isochrysidales</taxon>
        <taxon>Noelaerhabdaceae</taxon>
        <taxon>Emiliania</taxon>
    </lineage>
</organism>
<dbReference type="GO" id="GO:0031514">
    <property type="term" value="C:motile cilium"/>
    <property type="evidence" value="ECO:0007669"/>
    <property type="project" value="UniProtKB-SubCell"/>
</dbReference>
<evidence type="ECO:0000259" key="12">
    <source>
        <dbReference type="Pfam" id="PF13851"/>
    </source>
</evidence>
<dbReference type="PANTHER" id="PTHR31543">
    <property type="entry name" value="DYNEIN REGULATORY COMPLEX SUBUNIT 4"/>
    <property type="match status" value="1"/>
</dbReference>
<evidence type="ECO:0000256" key="9">
    <source>
        <dbReference type="ARBA" id="ARBA00023212"/>
    </source>
</evidence>
<dbReference type="GO" id="GO:0048870">
    <property type="term" value="P:cell motility"/>
    <property type="evidence" value="ECO:0007669"/>
    <property type="project" value="InterPro"/>
</dbReference>